<reference evidence="2 3" key="1">
    <citation type="journal article" date="2016" name="Mol. Biol. Evol.">
        <title>Comparative Genomics of Early-Diverging Mushroom-Forming Fungi Provides Insights into the Origins of Lignocellulose Decay Capabilities.</title>
        <authorList>
            <person name="Nagy L.G."/>
            <person name="Riley R."/>
            <person name="Tritt A."/>
            <person name="Adam C."/>
            <person name="Daum C."/>
            <person name="Floudas D."/>
            <person name="Sun H."/>
            <person name="Yadav J.S."/>
            <person name="Pangilinan J."/>
            <person name="Larsson K.H."/>
            <person name="Matsuura K."/>
            <person name="Barry K."/>
            <person name="Labutti K."/>
            <person name="Kuo R."/>
            <person name="Ohm R.A."/>
            <person name="Bhattacharya S.S."/>
            <person name="Shirouzu T."/>
            <person name="Yoshinaga Y."/>
            <person name="Martin F.M."/>
            <person name="Grigoriev I.V."/>
            <person name="Hibbett D.S."/>
        </authorList>
    </citation>
    <scope>NUCLEOTIDE SEQUENCE [LARGE SCALE GENOMIC DNA]</scope>
    <source>
        <strain evidence="2 3">TUFC12733</strain>
    </source>
</reference>
<keyword evidence="3" id="KW-1185">Reference proteome</keyword>
<protein>
    <submittedName>
        <fullName evidence="2">Uncharacterized protein</fullName>
    </submittedName>
</protein>
<evidence type="ECO:0000256" key="1">
    <source>
        <dbReference type="SAM" id="Coils"/>
    </source>
</evidence>
<dbReference type="Proteomes" id="UP000076738">
    <property type="component" value="Unassembled WGS sequence"/>
</dbReference>
<dbReference type="OrthoDB" id="3400166at2759"/>
<feature type="coiled-coil region" evidence="1">
    <location>
        <begin position="59"/>
        <end position="125"/>
    </location>
</feature>
<name>A0A167L9N0_CALVF</name>
<proteinExistence type="predicted"/>
<gene>
    <name evidence="2" type="ORF">CALVIDRAFT_528197</name>
</gene>
<accession>A0A167L9N0</accession>
<dbReference type="AlphaFoldDB" id="A0A167L9N0"/>
<evidence type="ECO:0000313" key="3">
    <source>
        <dbReference type="Proteomes" id="UP000076738"/>
    </source>
</evidence>
<keyword evidence="1" id="KW-0175">Coiled coil</keyword>
<sequence>MSKNKATNKGGDLLKELNKLSAATRSTLALLLAKPEELTAIVSERTEQAIQLTTLDTVVDTMQEDIETLKVTVSELKENVGDLTNRIEVLEEKVLLADEKYESQKEELKEELSLVHERLTELEAATVDTGKKSTRGMKRSRLLGDAGAAEQDTHAMAAAIQAPVTKKPKYMLTEEEAHVRESIQDSGDSDGVGKMPGKGVWEPEAPSAAPAYLIPDWNLESNKGINAQIIQRAIDNVRSMHKVCQHSIYKQHDGNSLTEQPDANEPLVPSGSEIWLTPKALKSLAVQRWATMKATFKRQHNEDLMRRREMEKLENRIGERQKTARKWLSIGAKIVAANKGYDDELQLQLCLDLVHAEFAGEERSCDEDGTKNNRWWKDICSTGRLGAAQKKDRNSAWERKRPIWMSVPVYQTFLYHKEQFDLTQPKQRVTNSTVRVDLKRTSNLTPREKPWDFMVDPVWKATQMNDHHNFPGIKEGRPPWMTAEVESELRKVDGDWVHAMFWLERTRERAGSTDADEDEEMD</sequence>
<organism evidence="2 3">
    <name type="scientific">Calocera viscosa (strain TUFC12733)</name>
    <dbReference type="NCBI Taxonomy" id="1330018"/>
    <lineage>
        <taxon>Eukaryota</taxon>
        <taxon>Fungi</taxon>
        <taxon>Dikarya</taxon>
        <taxon>Basidiomycota</taxon>
        <taxon>Agaricomycotina</taxon>
        <taxon>Dacrymycetes</taxon>
        <taxon>Dacrymycetales</taxon>
        <taxon>Dacrymycetaceae</taxon>
        <taxon>Calocera</taxon>
    </lineage>
</organism>
<evidence type="ECO:0000313" key="2">
    <source>
        <dbReference type="EMBL" id="KZO95469.1"/>
    </source>
</evidence>
<dbReference type="EMBL" id="KV417289">
    <property type="protein sequence ID" value="KZO95469.1"/>
    <property type="molecule type" value="Genomic_DNA"/>
</dbReference>